<evidence type="ECO:0000313" key="2">
    <source>
        <dbReference type="EMBL" id="NYI46278.1"/>
    </source>
</evidence>
<organism evidence="2 3">
    <name type="scientific">Nocardioides aromaticivorans</name>
    <dbReference type="NCBI Taxonomy" id="200618"/>
    <lineage>
        <taxon>Bacteria</taxon>
        <taxon>Bacillati</taxon>
        <taxon>Actinomycetota</taxon>
        <taxon>Actinomycetes</taxon>
        <taxon>Propionibacteriales</taxon>
        <taxon>Nocardioidaceae</taxon>
        <taxon>Nocardioides</taxon>
    </lineage>
</organism>
<reference evidence="2 3" key="1">
    <citation type="submission" date="2020-07" db="EMBL/GenBank/DDBJ databases">
        <title>Sequencing the genomes of 1000 actinobacteria strains.</title>
        <authorList>
            <person name="Klenk H.-P."/>
        </authorList>
    </citation>
    <scope>NUCLEOTIDE SEQUENCE [LARGE SCALE GENOMIC DNA]</scope>
    <source>
        <strain evidence="2 3">DSM 15131</strain>
    </source>
</reference>
<keyword evidence="1" id="KW-1133">Transmembrane helix</keyword>
<name>A0A7Y9ZKY0_9ACTN</name>
<gene>
    <name evidence="2" type="ORF">BJ993_003358</name>
</gene>
<feature type="transmembrane region" description="Helical" evidence="1">
    <location>
        <begin position="140"/>
        <end position="161"/>
    </location>
</feature>
<evidence type="ECO:0000256" key="1">
    <source>
        <dbReference type="SAM" id="Phobius"/>
    </source>
</evidence>
<comment type="caution">
    <text evidence="2">The sequence shown here is derived from an EMBL/GenBank/DDBJ whole genome shotgun (WGS) entry which is preliminary data.</text>
</comment>
<sequence length="180" mass="18813">MTSPSLRQRALVLVGLLLVAGGLVAVVASSVLTAEAVSRWHRAQEQPACRGRATDGCLRVEQGSLDAVAVEGNIPRYVFVGRDIGASFDVASGTDEAKLALRRLARGRKPVRTLWVDHDLVAVQTGEGRVFTAEGSSGRMVTIALLVPGSLAVAGTGVLLVRRGRRGSRNRGGAPVVVPA</sequence>
<dbReference type="AlphaFoldDB" id="A0A7Y9ZKY0"/>
<proteinExistence type="predicted"/>
<dbReference type="EMBL" id="JACBZM010000001">
    <property type="protein sequence ID" value="NYI46278.1"/>
    <property type="molecule type" value="Genomic_DNA"/>
</dbReference>
<dbReference type="Proteomes" id="UP000562045">
    <property type="component" value="Unassembled WGS sequence"/>
</dbReference>
<evidence type="ECO:0000313" key="3">
    <source>
        <dbReference type="Proteomes" id="UP000562045"/>
    </source>
</evidence>
<keyword evidence="1" id="KW-0812">Transmembrane</keyword>
<dbReference type="RefSeq" id="WP_179650106.1">
    <property type="nucleotide sequence ID" value="NZ_JACBZM010000001.1"/>
</dbReference>
<keyword evidence="1" id="KW-0472">Membrane</keyword>
<accession>A0A7Y9ZKY0</accession>
<protein>
    <submittedName>
        <fullName evidence="2">Uncharacterized protein</fullName>
    </submittedName>
</protein>